<name>A0ABS9KP51_9BACT</name>
<proteinExistence type="inferred from homology"/>
<evidence type="ECO:0000256" key="6">
    <source>
        <dbReference type="ARBA" id="ARBA00022898"/>
    </source>
</evidence>
<comment type="similarity">
    <text evidence="2">Belongs to the class-V pyridoxal-phosphate-dependent aminotransferase family. NifS/IscS subfamily.</text>
</comment>
<dbReference type="InterPro" id="IPR000192">
    <property type="entry name" value="Aminotrans_V_dom"/>
</dbReference>
<comment type="caution">
    <text evidence="12">The sequence shown here is derived from an EMBL/GenBank/DDBJ whole genome shotgun (WGS) entry which is preliminary data.</text>
</comment>
<sequence length="392" mass="42128">MKNRPIYLDYNATTPCDPAVLEAMLPYFSDHFGNAASKDHWYGWHARDGVDEAREQVSSLIGAKPGEIVFTSGATEAINLALKGIAEAEHRLGDHIITCQTEHKAILDTCAFLETKGIRVTYLKVDHKGNLDPAELSSAISARTICIALMFANNETGVIHPVKKISEIARKHNIPFFCDATQAVGKIPVNVITEGIDLMAFSAHKMYGPKGAGALFISGSFSARKSFRAQQHGGSHENGLRSGTLNTPAIAGFGKAAEICKSNLTTEMLRIAGLRDLFEKRLSEKLPGIIINGGPNRSSQVCNFSLPEGNAEQLLLSISAHVAASRGSACSGLIQQPSHVLAAMGLSTEQNLRSIRISLGKFTTAEEIEKAVSSIASAALEKQQLSHSLQVR</sequence>
<keyword evidence="5" id="KW-0479">Metal-binding</keyword>
<keyword evidence="4" id="KW-0808">Transferase</keyword>
<reference evidence="12" key="1">
    <citation type="submission" date="2022-01" db="EMBL/GenBank/DDBJ databases">
        <authorList>
            <person name="Jo J.-H."/>
            <person name="Im W.-T."/>
        </authorList>
    </citation>
    <scope>NUCLEOTIDE SEQUENCE</scope>
    <source>
        <strain evidence="12">NA20</strain>
    </source>
</reference>
<evidence type="ECO:0000313" key="12">
    <source>
        <dbReference type="EMBL" id="MCG2614097.1"/>
    </source>
</evidence>
<dbReference type="Gene3D" id="3.90.1150.10">
    <property type="entry name" value="Aspartate Aminotransferase, domain 1"/>
    <property type="match status" value="1"/>
</dbReference>
<gene>
    <name evidence="12" type="ORF">LZZ85_07380</name>
</gene>
<keyword evidence="6" id="KW-0663">Pyridoxal phosphate</keyword>
<evidence type="ECO:0000259" key="11">
    <source>
        <dbReference type="Pfam" id="PF00266"/>
    </source>
</evidence>
<dbReference type="PROSITE" id="PS00595">
    <property type="entry name" value="AA_TRANSFER_CLASS_5"/>
    <property type="match status" value="1"/>
</dbReference>
<dbReference type="SUPFAM" id="SSF53383">
    <property type="entry name" value="PLP-dependent transferases"/>
    <property type="match status" value="1"/>
</dbReference>
<keyword evidence="7" id="KW-0408">Iron</keyword>
<dbReference type="PIRSF" id="PIRSF005572">
    <property type="entry name" value="NifS"/>
    <property type="match status" value="1"/>
</dbReference>
<organism evidence="12 13">
    <name type="scientific">Terrimonas ginsenosidimutans</name>
    <dbReference type="NCBI Taxonomy" id="2908004"/>
    <lineage>
        <taxon>Bacteria</taxon>
        <taxon>Pseudomonadati</taxon>
        <taxon>Bacteroidota</taxon>
        <taxon>Chitinophagia</taxon>
        <taxon>Chitinophagales</taxon>
        <taxon>Chitinophagaceae</taxon>
        <taxon>Terrimonas</taxon>
    </lineage>
</organism>
<evidence type="ECO:0000256" key="4">
    <source>
        <dbReference type="ARBA" id="ARBA00022679"/>
    </source>
</evidence>
<dbReference type="Gene3D" id="3.40.640.10">
    <property type="entry name" value="Type I PLP-dependent aspartate aminotransferase-like (Major domain)"/>
    <property type="match status" value="1"/>
</dbReference>
<comment type="cofactor">
    <cofactor evidence="1 10">
        <name>pyridoxal 5'-phosphate</name>
        <dbReference type="ChEBI" id="CHEBI:597326"/>
    </cofactor>
</comment>
<comment type="catalytic activity">
    <reaction evidence="9">
        <text>(sulfur carrier)-H + L-cysteine = (sulfur carrier)-SH + L-alanine</text>
        <dbReference type="Rhea" id="RHEA:43892"/>
        <dbReference type="Rhea" id="RHEA-COMP:14737"/>
        <dbReference type="Rhea" id="RHEA-COMP:14739"/>
        <dbReference type="ChEBI" id="CHEBI:29917"/>
        <dbReference type="ChEBI" id="CHEBI:35235"/>
        <dbReference type="ChEBI" id="CHEBI:57972"/>
        <dbReference type="ChEBI" id="CHEBI:64428"/>
        <dbReference type="EC" id="2.8.1.7"/>
    </reaction>
</comment>
<evidence type="ECO:0000256" key="8">
    <source>
        <dbReference type="ARBA" id="ARBA00023014"/>
    </source>
</evidence>
<feature type="domain" description="Aminotransferase class V" evidence="11">
    <location>
        <begin position="6"/>
        <end position="370"/>
    </location>
</feature>
<dbReference type="InterPro" id="IPR020578">
    <property type="entry name" value="Aminotrans_V_PyrdxlP_BS"/>
</dbReference>
<dbReference type="PANTHER" id="PTHR11601:SF34">
    <property type="entry name" value="CYSTEINE DESULFURASE"/>
    <property type="match status" value="1"/>
</dbReference>
<dbReference type="InterPro" id="IPR015422">
    <property type="entry name" value="PyrdxlP-dep_Trfase_small"/>
</dbReference>
<protein>
    <recommendedName>
        <fullName evidence="3">cysteine desulfurase</fullName>
        <ecNumber evidence="3">2.8.1.7</ecNumber>
    </recommendedName>
</protein>
<evidence type="ECO:0000256" key="7">
    <source>
        <dbReference type="ARBA" id="ARBA00023004"/>
    </source>
</evidence>
<dbReference type="InterPro" id="IPR015424">
    <property type="entry name" value="PyrdxlP-dep_Trfase"/>
</dbReference>
<dbReference type="InterPro" id="IPR015421">
    <property type="entry name" value="PyrdxlP-dep_Trfase_major"/>
</dbReference>
<keyword evidence="13" id="KW-1185">Reference proteome</keyword>
<evidence type="ECO:0000256" key="1">
    <source>
        <dbReference type="ARBA" id="ARBA00001933"/>
    </source>
</evidence>
<dbReference type="EC" id="2.8.1.7" evidence="3"/>
<evidence type="ECO:0000256" key="9">
    <source>
        <dbReference type="ARBA" id="ARBA00050776"/>
    </source>
</evidence>
<evidence type="ECO:0000256" key="3">
    <source>
        <dbReference type="ARBA" id="ARBA00012239"/>
    </source>
</evidence>
<dbReference type="InterPro" id="IPR016454">
    <property type="entry name" value="Cysteine_dSase"/>
</dbReference>
<dbReference type="PANTHER" id="PTHR11601">
    <property type="entry name" value="CYSTEINE DESULFURYLASE FAMILY MEMBER"/>
    <property type="match status" value="1"/>
</dbReference>
<evidence type="ECO:0000256" key="10">
    <source>
        <dbReference type="RuleBase" id="RU004504"/>
    </source>
</evidence>
<dbReference type="Pfam" id="PF00266">
    <property type="entry name" value="Aminotran_5"/>
    <property type="match status" value="1"/>
</dbReference>
<evidence type="ECO:0000313" key="13">
    <source>
        <dbReference type="Proteomes" id="UP001165367"/>
    </source>
</evidence>
<dbReference type="Proteomes" id="UP001165367">
    <property type="component" value="Unassembled WGS sequence"/>
</dbReference>
<evidence type="ECO:0000256" key="5">
    <source>
        <dbReference type="ARBA" id="ARBA00022723"/>
    </source>
</evidence>
<evidence type="ECO:0000256" key="2">
    <source>
        <dbReference type="ARBA" id="ARBA00006490"/>
    </source>
</evidence>
<keyword evidence="8" id="KW-0411">Iron-sulfur</keyword>
<dbReference type="EMBL" id="JAKLTR010000003">
    <property type="protein sequence ID" value="MCG2614097.1"/>
    <property type="molecule type" value="Genomic_DNA"/>
</dbReference>
<accession>A0ABS9KP51</accession>
<dbReference type="RefSeq" id="WP_237870177.1">
    <property type="nucleotide sequence ID" value="NZ_JAKLTR010000003.1"/>
</dbReference>